<organism evidence="2 3">
    <name type="scientific">Intestinirhabdus alba</name>
    <dbReference type="NCBI Taxonomy" id="2899544"/>
    <lineage>
        <taxon>Bacteria</taxon>
        <taxon>Pseudomonadati</taxon>
        <taxon>Pseudomonadota</taxon>
        <taxon>Gammaproteobacteria</taxon>
        <taxon>Enterobacterales</taxon>
        <taxon>Enterobacteriaceae</taxon>
        <taxon>Intestinirhabdus</taxon>
    </lineage>
</organism>
<keyword evidence="3" id="KW-1185">Reference proteome</keyword>
<comment type="caution">
    <text evidence="2">The sequence shown here is derived from an EMBL/GenBank/DDBJ whole genome shotgun (WGS) entry which is preliminary data.</text>
</comment>
<evidence type="ECO:0000313" key="2">
    <source>
        <dbReference type="EMBL" id="MTH47475.1"/>
    </source>
</evidence>
<proteinExistence type="predicted"/>
<sequence>MAKLKVQAAPGLKFPTEHNAKQYIAGEPVEVDSSAYYRRALTDGDLVLVGDKPEAPATLTDAGNESEAESAKTSAPVKGKTNKKASENE</sequence>
<gene>
    <name evidence="2" type="ORF">GJV78_14660</name>
</gene>
<dbReference type="RefSeq" id="WP_155109046.1">
    <property type="nucleotide sequence ID" value="NZ_WMJZ01000020.1"/>
</dbReference>
<name>A0A6L6IMQ0_9ENTR</name>
<protein>
    <submittedName>
        <fullName evidence="2">DUF2635 domain-containing protein</fullName>
    </submittedName>
</protein>
<evidence type="ECO:0000313" key="3">
    <source>
        <dbReference type="Proteomes" id="UP000477739"/>
    </source>
</evidence>
<dbReference type="OrthoDB" id="6434547at2"/>
<dbReference type="AlphaFoldDB" id="A0A6L6IMQ0"/>
<accession>A0A6L6IMQ0</accession>
<feature type="region of interest" description="Disordered" evidence="1">
    <location>
        <begin position="51"/>
        <end position="89"/>
    </location>
</feature>
<reference evidence="2 3" key="1">
    <citation type="submission" date="2019-11" db="EMBL/GenBank/DDBJ databases">
        <title>Escherichia alba sp. nov. isolated from the gut of plastic-eating superworms Zophobas atratus.</title>
        <authorList>
            <person name="Yang Y."/>
        </authorList>
    </citation>
    <scope>NUCLEOTIDE SEQUENCE [LARGE SCALE GENOMIC DNA]</scope>
    <source>
        <strain evidence="3">BIT-B35</strain>
    </source>
</reference>
<dbReference type="Proteomes" id="UP000477739">
    <property type="component" value="Unassembled WGS sequence"/>
</dbReference>
<evidence type="ECO:0000256" key="1">
    <source>
        <dbReference type="SAM" id="MobiDB-lite"/>
    </source>
</evidence>
<dbReference type="EMBL" id="WMJZ01000020">
    <property type="protein sequence ID" value="MTH47475.1"/>
    <property type="molecule type" value="Genomic_DNA"/>
</dbReference>